<dbReference type="EMBL" id="BGZK01002025">
    <property type="protein sequence ID" value="GBP89745.1"/>
    <property type="molecule type" value="Genomic_DNA"/>
</dbReference>
<dbReference type="STRING" id="151549.A0A4C1ZSZ2"/>
<dbReference type="OrthoDB" id="413361at2759"/>
<protein>
    <submittedName>
        <fullName evidence="3">Retrovirus-related Pol polyprotein from transposon TNT 1-94</fullName>
    </submittedName>
</protein>
<comment type="caution">
    <text evidence="3">The sequence shown here is derived from an EMBL/GenBank/DDBJ whole genome shotgun (WGS) entry which is preliminary data.</text>
</comment>
<accession>A0A4C1ZSZ2</accession>
<gene>
    <name evidence="3" type="ORF">EVAR_42866_1</name>
</gene>
<feature type="domain" description="Retroviral polymerase SH3-like" evidence="2">
    <location>
        <begin position="22"/>
        <end position="79"/>
    </location>
</feature>
<feature type="compositionally biased region" description="Polar residues" evidence="1">
    <location>
        <begin position="107"/>
        <end position="119"/>
    </location>
</feature>
<evidence type="ECO:0000313" key="4">
    <source>
        <dbReference type="Proteomes" id="UP000299102"/>
    </source>
</evidence>
<feature type="region of interest" description="Disordered" evidence="1">
    <location>
        <begin position="83"/>
        <end position="119"/>
    </location>
</feature>
<evidence type="ECO:0000256" key="1">
    <source>
        <dbReference type="SAM" id="MobiDB-lite"/>
    </source>
</evidence>
<keyword evidence="4" id="KW-1185">Reference proteome</keyword>
<evidence type="ECO:0000313" key="3">
    <source>
        <dbReference type="EMBL" id="GBP89745.1"/>
    </source>
</evidence>
<dbReference type="AlphaFoldDB" id="A0A4C1ZSZ2"/>
<proteinExistence type="predicted"/>
<sequence length="119" mass="13652">MTPFRSGQVGIDLAHVRIFGYKAMVHVPKIQKQKLDKKAKNLILVGYPYNVKGYKLYNPKTRKITMSRDVIIIEKENSSSAQIVVNNEDDKEKKSDKDENSEIEESLTINNSVNSTYKF</sequence>
<name>A0A4C1ZSZ2_EUMVA</name>
<dbReference type="Pfam" id="PF25597">
    <property type="entry name" value="SH3_retrovirus"/>
    <property type="match status" value="1"/>
</dbReference>
<dbReference type="Proteomes" id="UP000299102">
    <property type="component" value="Unassembled WGS sequence"/>
</dbReference>
<organism evidence="3 4">
    <name type="scientific">Eumeta variegata</name>
    <name type="common">Bagworm moth</name>
    <name type="synonym">Eumeta japonica</name>
    <dbReference type="NCBI Taxonomy" id="151549"/>
    <lineage>
        <taxon>Eukaryota</taxon>
        <taxon>Metazoa</taxon>
        <taxon>Ecdysozoa</taxon>
        <taxon>Arthropoda</taxon>
        <taxon>Hexapoda</taxon>
        <taxon>Insecta</taxon>
        <taxon>Pterygota</taxon>
        <taxon>Neoptera</taxon>
        <taxon>Endopterygota</taxon>
        <taxon>Lepidoptera</taxon>
        <taxon>Glossata</taxon>
        <taxon>Ditrysia</taxon>
        <taxon>Tineoidea</taxon>
        <taxon>Psychidae</taxon>
        <taxon>Oiketicinae</taxon>
        <taxon>Eumeta</taxon>
    </lineage>
</organism>
<evidence type="ECO:0000259" key="2">
    <source>
        <dbReference type="Pfam" id="PF25597"/>
    </source>
</evidence>
<feature type="compositionally biased region" description="Basic and acidic residues" evidence="1">
    <location>
        <begin position="88"/>
        <end position="100"/>
    </location>
</feature>
<reference evidence="3 4" key="1">
    <citation type="journal article" date="2019" name="Commun. Biol.">
        <title>The bagworm genome reveals a unique fibroin gene that provides high tensile strength.</title>
        <authorList>
            <person name="Kono N."/>
            <person name="Nakamura H."/>
            <person name="Ohtoshi R."/>
            <person name="Tomita M."/>
            <person name="Numata K."/>
            <person name="Arakawa K."/>
        </authorList>
    </citation>
    <scope>NUCLEOTIDE SEQUENCE [LARGE SCALE GENOMIC DNA]</scope>
</reference>
<dbReference type="InterPro" id="IPR057670">
    <property type="entry name" value="SH3_retrovirus"/>
</dbReference>